<sequence length="80" mass="9461">LDLIREQIETHVTRISREQFIFQQDNAAVHTAKVVQTYFKTNNIPLLKWPARYKYNRKLLGCMLKADNSTAQMNLKNAFY</sequence>
<reference evidence="1 2" key="1">
    <citation type="submission" date="2015-07" db="EMBL/GenBank/DDBJ databases">
        <title>The genome of Habropoda laboriosa.</title>
        <authorList>
            <person name="Pan H."/>
            <person name="Kapheim K."/>
        </authorList>
    </citation>
    <scope>NUCLEOTIDE SEQUENCE [LARGE SCALE GENOMIC DNA]</scope>
    <source>
        <strain evidence="1">0110345459</strain>
    </source>
</reference>
<dbReference type="EMBL" id="KQ414878">
    <property type="protein sequence ID" value="KOC59908.1"/>
    <property type="molecule type" value="Genomic_DNA"/>
</dbReference>
<protein>
    <submittedName>
        <fullName evidence="1">Uncharacterized protein</fullName>
    </submittedName>
</protein>
<evidence type="ECO:0000313" key="2">
    <source>
        <dbReference type="Proteomes" id="UP000053825"/>
    </source>
</evidence>
<proteinExistence type="predicted"/>
<dbReference type="AlphaFoldDB" id="A0A0L7QMQ8"/>
<dbReference type="Gene3D" id="3.30.420.10">
    <property type="entry name" value="Ribonuclease H-like superfamily/Ribonuclease H"/>
    <property type="match status" value="1"/>
</dbReference>
<feature type="non-terminal residue" evidence="1">
    <location>
        <position position="1"/>
    </location>
</feature>
<dbReference type="InterPro" id="IPR036397">
    <property type="entry name" value="RNaseH_sf"/>
</dbReference>
<organism evidence="1 2">
    <name type="scientific">Habropoda laboriosa</name>
    <dbReference type="NCBI Taxonomy" id="597456"/>
    <lineage>
        <taxon>Eukaryota</taxon>
        <taxon>Metazoa</taxon>
        <taxon>Ecdysozoa</taxon>
        <taxon>Arthropoda</taxon>
        <taxon>Hexapoda</taxon>
        <taxon>Insecta</taxon>
        <taxon>Pterygota</taxon>
        <taxon>Neoptera</taxon>
        <taxon>Endopterygota</taxon>
        <taxon>Hymenoptera</taxon>
        <taxon>Apocrita</taxon>
        <taxon>Aculeata</taxon>
        <taxon>Apoidea</taxon>
        <taxon>Anthophila</taxon>
        <taxon>Apidae</taxon>
        <taxon>Habropoda</taxon>
    </lineage>
</organism>
<accession>A0A0L7QMQ8</accession>
<evidence type="ECO:0000313" key="1">
    <source>
        <dbReference type="EMBL" id="KOC59908.1"/>
    </source>
</evidence>
<keyword evidence="2" id="KW-1185">Reference proteome</keyword>
<name>A0A0L7QMQ8_9HYME</name>
<gene>
    <name evidence="1" type="ORF">WH47_10550</name>
</gene>
<dbReference type="Proteomes" id="UP000053825">
    <property type="component" value="Unassembled WGS sequence"/>
</dbReference>
<dbReference type="GO" id="GO:0003676">
    <property type="term" value="F:nucleic acid binding"/>
    <property type="evidence" value="ECO:0007669"/>
    <property type="project" value="InterPro"/>
</dbReference>